<organism evidence="1 2">
    <name type="scientific">Herpetosiphon aurantiacus (strain ATCC 23779 / DSM 785 / 114-95)</name>
    <dbReference type="NCBI Taxonomy" id="316274"/>
    <lineage>
        <taxon>Bacteria</taxon>
        <taxon>Bacillati</taxon>
        <taxon>Chloroflexota</taxon>
        <taxon>Chloroflexia</taxon>
        <taxon>Herpetosiphonales</taxon>
        <taxon>Herpetosiphonaceae</taxon>
        <taxon>Herpetosiphon</taxon>
    </lineage>
</organism>
<accession>A9B2X4</accession>
<dbReference type="BioCyc" id="HAUR316274:GHYA-3438-MONOMER"/>
<dbReference type="EMBL" id="CP000875">
    <property type="protein sequence ID" value="ABX06037.1"/>
    <property type="molecule type" value="Genomic_DNA"/>
</dbReference>
<dbReference type="NCBIfam" id="TIGR03847">
    <property type="entry name" value="conserved hypothetical protein"/>
    <property type="match status" value="1"/>
</dbReference>
<dbReference type="Pfam" id="PF11290">
    <property type="entry name" value="DUF3090"/>
    <property type="match status" value="1"/>
</dbReference>
<evidence type="ECO:0000313" key="2">
    <source>
        <dbReference type="Proteomes" id="UP000000787"/>
    </source>
</evidence>
<reference evidence="1 2" key="1">
    <citation type="journal article" date="2011" name="Stand. Genomic Sci.">
        <title>Complete genome sequence of the filamentous gliding predatory bacterium Herpetosiphon aurantiacus type strain (114-95(T)).</title>
        <authorList>
            <person name="Kiss H."/>
            <person name="Nett M."/>
            <person name="Domin N."/>
            <person name="Martin K."/>
            <person name="Maresca J.A."/>
            <person name="Copeland A."/>
            <person name="Lapidus A."/>
            <person name="Lucas S."/>
            <person name="Berry K.W."/>
            <person name="Glavina Del Rio T."/>
            <person name="Dalin E."/>
            <person name="Tice H."/>
            <person name="Pitluck S."/>
            <person name="Richardson P."/>
            <person name="Bruce D."/>
            <person name="Goodwin L."/>
            <person name="Han C."/>
            <person name="Detter J.C."/>
            <person name="Schmutz J."/>
            <person name="Brettin T."/>
            <person name="Land M."/>
            <person name="Hauser L."/>
            <person name="Kyrpides N.C."/>
            <person name="Ivanova N."/>
            <person name="Goker M."/>
            <person name="Woyke T."/>
            <person name="Klenk H.P."/>
            <person name="Bryant D.A."/>
        </authorList>
    </citation>
    <scope>NUCLEOTIDE SEQUENCE [LARGE SCALE GENOMIC DNA]</scope>
    <source>
        <strain evidence="2">ATCC 23779 / DSM 785 / 114-95</strain>
    </source>
</reference>
<dbReference type="InterPro" id="IPR021441">
    <property type="entry name" value="DUF3090"/>
</dbReference>
<sequence length="200" mass="22372">MSDFVYDLRRVSHITAAAVGQPGQRTFYLQAQKGSDLVSLITEKELVRALCLRIDDILEELDKRGVARPDASEEPTPAELLLRPPLNPFFRIAQMSLAYDPTSDLLVIEVEEFQLADDEDDEEIDPILQQNAEAEEGKNDPRRVRISATRAQMQALSRNAMDIITTGGRPICPQCLQPMEDEGHLCVKKNGHGNKKASEM</sequence>
<dbReference type="HOGENOM" id="CLU_098984_0_0_0"/>
<dbReference type="Proteomes" id="UP000000787">
    <property type="component" value="Chromosome"/>
</dbReference>
<dbReference type="KEGG" id="hau:Haur_3401"/>
<evidence type="ECO:0000313" key="1">
    <source>
        <dbReference type="EMBL" id="ABX06037.1"/>
    </source>
</evidence>
<gene>
    <name evidence="1" type="ordered locus">Haur_3401</name>
</gene>
<dbReference type="STRING" id="316274.Haur_3401"/>
<dbReference type="eggNOG" id="ENOG502ZW25">
    <property type="taxonomic scope" value="Bacteria"/>
</dbReference>
<evidence type="ECO:0008006" key="3">
    <source>
        <dbReference type="Google" id="ProtNLM"/>
    </source>
</evidence>
<keyword evidence="2" id="KW-1185">Reference proteome</keyword>
<proteinExistence type="predicted"/>
<dbReference type="AlphaFoldDB" id="A9B2X4"/>
<name>A9B2X4_HERA2</name>
<protein>
    <recommendedName>
        <fullName evidence="3">DUF3090 domain-containing protein</fullName>
    </recommendedName>
</protein>
<dbReference type="InParanoid" id="A9B2X4"/>